<evidence type="ECO:0000256" key="2">
    <source>
        <dbReference type="SAM" id="SignalP"/>
    </source>
</evidence>
<accession>A0AAE2VUY5</accession>
<gene>
    <name evidence="3" type="ORF">JQV55_00165</name>
</gene>
<keyword evidence="2" id="KW-0732">Signal</keyword>
<name>A0AAE2VUY5_9RHOB</name>
<dbReference type="PROSITE" id="PS51257">
    <property type="entry name" value="PROKAR_LIPOPROTEIN"/>
    <property type="match status" value="1"/>
</dbReference>
<evidence type="ECO:0008006" key="5">
    <source>
        <dbReference type="Google" id="ProtNLM"/>
    </source>
</evidence>
<organism evidence="3 4">
    <name type="scientific">Sulfitobacter geojensis</name>
    <dbReference type="NCBI Taxonomy" id="1342299"/>
    <lineage>
        <taxon>Bacteria</taxon>
        <taxon>Pseudomonadati</taxon>
        <taxon>Pseudomonadota</taxon>
        <taxon>Alphaproteobacteria</taxon>
        <taxon>Rhodobacterales</taxon>
        <taxon>Roseobacteraceae</taxon>
        <taxon>Sulfitobacter</taxon>
    </lineage>
</organism>
<comment type="caution">
    <text evidence="3">The sequence shown here is derived from an EMBL/GenBank/DDBJ whole genome shotgun (WGS) entry which is preliminary data.</text>
</comment>
<feature type="compositionally biased region" description="Basic and acidic residues" evidence="1">
    <location>
        <begin position="213"/>
        <end position="222"/>
    </location>
</feature>
<keyword evidence="4" id="KW-1185">Reference proteome</keyword>
<dbReference type="EMBL" id="JAFBRM010000001">
    <property type="protein sequence ID" value="MBM1711969.1"/>
    <property type="molecule type" value="Genomic_DNA"/>
</dbReference>
<dbReference type="RefSeq" id="WP_203240865.1">
    <property type="nucleotide sequence ID" value="NZ_JAFBRH010000001.1"/>
</dbReference>
<feature type="signal peptide" evidence="2">
    <location>
        <begin position="1"/>
        <end position="16"/>
    </location>
</feature>
<dbReference type="AlphaFoldDB" id="A0AAE2VUY5"/>
<evidence type="ECO:0000256" key="1">
    <source>
        <dbReference type="SAM" id="MobiDB-lite"/>
    </source>
</evidence>
<evidence type="ECO:0000313" key="4">
    <source>
        <dbReference type="Proteomes" id="UP000732193"/>
    </source>
</evidence>
<reference evidence="3 4" key="1">
    <citation type="submission" date="2021-01" db="EMBL/GenBank/DDBJ databases">
        <title>Diatom-associated Roseobacters Show Island Model of Population Structure.</title>
        <authorList>
            <person name="Qu L."/>
            <person name="Feng X."/>
            <person name="Chen Y."/>
            <person name="Li L."/>
            <person name="Wang X."/>
            <person name="Hu Z."/>
            <person name="Wang H."/>
            <person name="Luo H."/>
        </authorList>
    </citation>
    <scope>NUCLEOTIDE SEQUENCE [LARGE SCALE GENOMIC DNA]</scope>
    <source>
        <strain evidence="3 4">TR60-84</strain>
    </source>
</reference>
<sequence>MIVRSFLVLAAGVALAACQPTIPESGRGVGFDNQYNAQRAQREAALTGVPAPASVSAALLGSTPADGSAAATAAETTRVLDATRPGGLGNDADTNSGVAPLNASPSNPAPVLNSAGISNENNFDAVSGQRSIDADAARLAANRSQYQVIQPEALPSRVGSGPNVVAYALQTSHPRGTARYRRSGFNKQAKFERACAEFATADEAQLEFLTRGGPEKDRKGMDPDGDGYACRWDPAPYRKATQQG</sequence>
<feature type="region of interest" description="Disordered" evidence="1">
    <location>
        <begin position="209"/>
        <end position="244"/>
    </location>
</feature>
<proteinExistence type="predicted"/>
<protein>
    <recommendedName>
        <fullName evidence="5">Excalibur calcium-binding domain-containing protein</fullName>
    </recommendedName>
</protein>
<evidence type="ECO:0000313" key="3">
    <source>
        <dbReference type="EMBL" id="MBM1711969.1"/>
    </source>
</evidence>
<feature type="region of interest" description="Disordered" evidence="1">
    <location>
        <begin position="70"/>
        <end position="98"/>
    </location>
</feature>
<dbReference type="Proteomes" id="UP000732193">
    <property type="component" value="Unassembled WGS sequence"/>
</dbReference>
<feature type="chain" id="PRO_5042028657" description="Excalibur calcium-binding domain-containing protein" evidence="2">
    <location>
        <begin position="17"/>
        <end position="244"/>
    </location>
</feature>